<dbReference type="Proteomes" id="UP000001396">
    <property type="component" value="Unassembled WGS sequence"/>
</dbReference>
<dbReference type="GeneID" id="31364988"/>
<evidence type="ECO:0000313" key="3">
    <source>
        <dbReference type="EMBL" id="EFA76762.1"/>
    </source>
</evidence>
<feature type="domain" description="VPS9" evidence="2">
    <location>
        <begin position="746"/>
        <end position="874"/>
    </location>
</feature>
<evidence type="ECO:0000256" key="1">
    <source>
        <dbReference type="SAM" id="MobiDB-lite"/>
    </source>
</evidence>
<feature type="compositionally biased region" description="Low complexity" evidence="1">
    <location>
        <begin position="199"/>
        <end position="221"/>
    </location>
</feature>
<dbReference type="SUPFAM" id="SSF109993">
    <property type="entry name" value="VPS9 domain"/>
    <property type="match status" value="1"/>
</dbReference>
<reference evidence="3 4" key="1">
    <citation type="journal article" date="2011" name="Genome Res.">
        <title>Phylogeny-wide analysis of social amoeba genomes highlights ancient origins for complex intercellular communication.</title>
        <authorList>
            <person name="Heidel A.J."/>
            <person name="Lawal H.M."/>
            <person name="Felder M."/>
            <person name="Schilde C."/>
            <person name="Helps N.R."/>
            <person name="Tunggal B."/>
            <person name="Rivero F."/>
            <person name="John U."/>
            <person name="Schleicher M."/>
            <person name="Eichinger L."/>
            <person name="Platzer M."/>
            <person name="Noegel A.A."/>
            <person name="Schaap P."/>
            <person name="Gloeckner G."/>
        </authorList>
    </citation>
    <scope>NUCLEOTIDE SEQUENCE [LARGE SCALE GENOMIC DNA]</scope>
    <source>
        <strain evidence="4">ATCC 26659 / Pp 5 / PN500</strain>
    </source>
</reference>
<dbReference type="InterPro" id="IPR036770">
    <property type="entry name" value="Ankyrin_rpt-contain_sf"/>
</dbReference>
<dbReference type="AlphaFoldDB" id="D3BNA2"/>
<proteinExistence type="predicted"/>
<dbReference type="RefSeq" id="XP_020428894.1">
    <property type="nucleotide sequence ID" value="XM_020580307.1"/>
</dbReference>
<feature type="compositionally biased region" description="Low complexity" evidence="1">
    <location>
        <begin position="1"/>
        <end position="10"/>
    </location>
</feature>
<dbReference type="GO" id="GO:0031267">
    <property type="term" value="F:small GTPase binding"/>
    <property type="evidence" value="ECO:0007669"/>
    <property type="project" value="TreeGrafter"/>
</dbReference>
<dbReference type="OMA" id="YPQMVYQ"/>
<feature type="compositionally biased region" description="Basic and acidic residues" evidence="1">
    <location>
        <begin position="178"/>
        <end position="194"/>
    </location>
</feature>
<feature type="compositionally biased region" description="Low complexity" evidence="1">
    <location>
        <begin position="108"/>
        <end position="124"/>
    </location>
</feature>
<dbReference type="GO" id="GO:0016192">
    <property type="term" value="P:vesicle-mediated transport"/>
    <property type="evidence" value="ECO:0007669"/>
    <property type="project" value="InterPro"/>
</dbReference>
<dbReference type="GO" id="GO:0030139">
    <property type="term" value="C:endocytic vesicle"/>
    <property type="evidence" value="ECO:0007669"/>
    <property type="project" value="TreeGrafter"/>
</dbReference>
<accession>D3BNA2</accession>
<dbReference type="GO" id="GO:0005829">
    <property type="term" value="C:cytosol"/>
    <property type="evidence" value="ECO:0007669"/>
    <property type="project" value="TreeGrafter"/>
</dbReference>
<comment type="caution">
    <text evidence="3">The sequence shown here is derived from an EMBL/GenBank/DDBJ whole genome shotgun (WGS) entry which is preliminary data.</text>
</comment>
<dbReference type="PROSITE" id="PS51205">
    <property type="entry name" value="VPS9"/>
    <property type="match status" value="1"/>
</dbReference>
<name>D3BNA2_HETP5</name>
<dbReference type="Pfam" id="PF02204">
    <property type="entry name" value="VPS9"/>
    <property type="match status" value="1"/>
</dbReference>
<dbReference type="PANTHER" id="PTHR23101">
    <property type="entry name" value="RAB GDP/GTP EXCHANGE FACTOR"/>
    <property type="match status" value="1"/>
</dbReference>
<feature type="region of interest" description="Disordered" evidence="1">
    <location>
        <begin position="346"/>
        <end position="481"/>
    </location>
</feature>
<dbReference type="GO" id="GO:0005085">
    <property type="term" value="F:guanyl-nucleotide exchange factor activity"/>
    <property type="evidence" value="ECO:0007669"/>
    <property type="project" value="InterPro"/>
</dbReference>
<dbReference type="FunCoup" id="D3BNA2">
    <property type="interactions" value="421"/>
</dbReference>
<sequence length="1056" mass="116714">MDNNNNNNNNGSDTMSSAGSVMMGGDLIFDDGRSDTNSTSSLIETQQQQQQQSPPMGTSLDSIQILVNSSNTITLEDDDGNQSDASSTSSISNEYTNSIANTLDLASPISSLPTTTSPTTSSSPPIKPTPTTPPTATTTTAITITPTTTTITSPNNTSPTNNNNNNNTNSNNNTLQADKQRQRRIEHSKSHSLDRINPNAKESAAISNNNNNKVNAISGNGQKSDAPPKRSRLDEMILATEAGNTMFLTKSLQSKPKIPLTQQLSNRSTFLHVACASFKISSVMFVFEQAPTLTNEQDFQLKTPLYICCEKGFFHAANFLLNCGASPILPDINKWTPLHKLASQVPDPASAALSQSTTNNNNNNNNNNNSNSNSSSSSSTSISGSSSKSQQNMNSSSNSVNVNGINNNSSNSSNNNVSNNNVSKDSQSTSQSSSNQRSSPLTLPNTPSTSPSTTQSSTSSSSSSSSPTASASVSQPTTPLNVQQMTTKERQKVGFTNDLQYEVAAKILTSKTQIISMRTSNHQTPLHVALASGAQHLYKLFISHSTEESLLIKDNEGNTPLHLVANLSRANASGFAQLIFDKLNNLSGDKLQEYIDDVNNSMASALQISMRKNNKQLTRLIIKYRAKAESKILDNYFENLNALKSTEATKLQLQQISYTDSTFRATPFGHLFRKLIVIIKQHYSINMTHQNANILLARAKDTIKKFFNWLDTNIPDTHHEYITNYKEILFSQTYDVIIHLYHEVYKSRDLFFQQRVSRYQDIIHSEIDITEDSWEQNVEAFPKALEIMKRLPEKRTPSEKINNLNEATSQIVRMDANDLTPMFMFLLIKSDLKNIASEFNFMDDFKDTPEQEQYLVLLQGSFDYLETLNYTLRNAQNQVMSLSGLVDRTIDNALSLCDEFRNSGVGADLVEDLDEGLKIQDEMVLLLMMISKLANRINNDTIYLPLTWSPVVMASYHFRAIIERLGVRLDQSLPMLIHQPTTPTTITEQTIPTLLSFGASATSSSSSSSMEDDNKVLIKKKGEICIILEHPYPQMVYQVIEEKVNEAVIKSNHIDK</sequence>
<dbReference type="PANTHER" id="PTHR23101:SF128">
    <property type="entry name" value="VPS9 DOMAIN-CONTAINING PROTEIN"/>
    <property type="match status" value="1"/>
</dbReference>
<dbReference type="EMBL" id="ADBJ01000044">
    <property type="protein sequence ID" value="EFA76762.1"/>
    <property type="molecule type" value="Genomic_DNA"/>
</dbReference>
<feature type="compositionally biased region" description="Low complexity" evidence="1">
    <location>
        <begin position="354"/>
        <end position="479"/>
    </location>
</feature>
<feature type="compositionally biased region" description="Polar residues" evidence="1">
    <location>
        <begin position="35"/>
        <end position="45"/>
    </location>
</feature>
<dbReference type="InterPro" id="IPR003123">
    <property type="entry name" value="VPS9"/>
</dbReference>
<organism evidence="3 4">
    <name type="scientific">Heterostelium pallidum (strain ATCC 26659 / Pp 5 / PN500)</name>
    <name type="common">Cellular slime mold</name>
    <name type="synonym">Polysphondylium pallidum</name>
    <dbReference type="NCBI Taxonomy" id="670386"/>
    <lineage>
        <taxon>Eukaryota</taxon>
        <taxon>Amoebozoa</taxon>
        <taxon>Evosea</taxon>
        <taxon>Eumycetozoa</taxon>
        <taxon>Dictyostelia</taxon>
        <taxon>Acytosteliales</taxon>
        <taxon>Acytosteliaceae</taxon>
        <taxon>Heterostelium</taxon>
    </lineage>
</organism>
<keyword evidence="4" id="KW-1185">Reference proteome</keyword>
<feature type="region of interest" description="Disordered" evidence="1">
    <location>
        <begin position="108"/>
        <end position="229"/>
    </location>
</feature>
<dbReference type="SMART" id="SM00167">
    <property type="entry name" value="VPS9"/>
    <property type="match status" value="1"/>
</dbReference>
<dbReference type="SMART" id="SM00248">
    <property type="entry name" value="ANK"/>
    <property type="match status" value="5"/>
</dbReference>
<dbReference type="InterPro" id="IPR045046">
    <property type="entry name" value="Vps9-like"/>
</dbReference>
<gene>
    <name evidence="3" type="ORF">PPL_09513</name>
</gene>
<dbReference type="InterPro" id="IPR002110">
    <property type="entry name" value="Ankyrin_rpt"/>
</dbReference>
<dbReference type="Gene3D" id="1.20.1050.80">
    <property type="entry name" value="VPS9 domain"/>
    <property type="match status" value="1"/>
</dbReference>
<feature type="compositionally biased region" description="Low complexity" evidence="1">
    <location>
        <begin position="134"/>
        <end position="174"/>
    </location>
</feature>
<dbReference type="SUPFAM" id="SSF48403">
    <property type="entry name" value="Ankyrin repeat"/>
    <property type="match status" value="1"/>
</dbReference>
<dbReference type="Gene3D" id="1.25.40.20">
    <property type="entry name" value="Ankyrin repeat-containing domain"/>
    <property type="match status" value="2"/>
</dbReference>
<evidence type="ECO:0000313" key="4">
    <source>
        <dbReference type="Proteomes" id="UP000001396"/>
    </source>
</evidence>
<dbReference type="InParanoid" id="D3BNA2"/>
<protein>
    <recommendedName>
        <fullName evidence="2">VPS9 domain-containing protein</fullName>
    </recommendedName>
</protein>
<feature type="region of interest" description="Disordered" evidence="1">
    <location>
        <begin position="1"/>
        <end position="59"/>
    </location>
</feature>
<evidence type="ECO:0000259" key="2">
    <source>
        <dbReference type="PROSITE" id="PS51205"/>
    </source>
</evidence>
<dbReference type="InterPro" id="IPR037191">
    <property type="entry name" value="VPS9_dom_sf"/>
</dbReference>